<dbReference type="AlphaFoldDB" id="A0A2D4M3E6"/>
<accession>A0A2D4M3E6</accession>
<proteinExistence type="predicted"/>
<dbReference type="EMBL" id="IACM01070206">
    <property type="protein sequence ID" value="LAB27513.1"/>
    <property type="molecule type" value="Transcribed_RNA"/>
</dbReference>
<reference evidence="1" key="2">
    <citation type="submission" date="2017-11" db="EMBL/GenBank/DDBJ databases">
        <title>Coralsnake Venomics: Analyses of Venom Gland Transcriptomes and Proteomes of Six Brazilian Taxa.</title>
        <authorList>
            <person name="Aird S.D."/>
            <person name="Jorge da Silva N."/>
            <person name="Qiu L."/>
            <person name="Villar-Briones A."/>
            <person name="Aparecida-Saddi V."/>
            <person name="Campos-Telles M.P."/>
            <person name="Grau M."/>
            <person name="Mikheyev A.S."/>
        </authorList>
    </citation>
    <scope>NUCLEOTIDE SEQUENCE</scope>
    <source>
        <tissue evidence="1">Venom_gland</tissue>
    </source>
</reference>
<name>A0A2D4M3E6_9SAUR</name>
<evidence type="ECO:0000313" key="1">
    <source>
        <dbReference type="EMBL" id="LAB27513.1"/>
    </source>
</evidence>
<sequence>MFWMCQYISTKISRKHLWSPMDFSITAKFNTYSLLVSNLLTVVIPFLPDYRISEKGSQKNISSKLLLGVLLKYSLSFKFFSEMNIQLHVQSVLLDERLYH</sequence>
<organism evidence="1">
    <name type="scientific">Micrurus spixii</name>
    <name type="common">Amazon coral snake</name>
    <dbReference type="NCBI Taxonomy" id="129469"/>
    <lineage>
        <taxon>Eukaryota</taxon>
        <taxon>Metazoa</taxon>
        <taxon>Chordata</taxon>
        <taxon>Craniata</taxon>
        <taxon>Vertebrata</taxon>
        <taxon>Euteleostomi</taxon>
        <taxon>Lepidosauria</taxon>
        <taxon>Squamata</taxon>
        <taxon>Bifurcata</taxon>
        <taxon>Unidentata</taxon>
        <taxon>Episquamata</taxon>
        <taxon>Toxicofera</taxon>
        <taxon>Serpentes</taxon>
        <taxon>Colubroidea</taxon>
        <taxon>Elapidae</taxon>
        <taxon>Elapinae</taxon>
        <taxon>Micrurus</taxon>
    </lineage>
</organism>
<reference evidence="1" key="1">
    <citation type="submission" date="2017-07" db="EMBL/GenBank/DDBJ databases">
        <authorList>
            <person name="Mikheyev A."/>
            <person name="Grau M."/>
        </authorList>
    </citation>
    <scope>NUCLEOTIDE SEQUENCE</scope>
    <source>
        <tissue evidence="1">Venom_gland</tissue>
    </source>
</reference>
<protein>
    <submittedName>
        <fullName evidence="1">Uncharacterized protein</fullName>
    </submittedName>
</protein>